<sequence>MEAEATCPAWSKSRDTMWEKRLALEFIEVELLPKASRMVLTGEDFARAASDGDQVLDQVLAVGGLAATRLAHQHNGLILACGEQVAAQRKAGGLRYLEEALGVRGGGGGGLDRRRNTDCRLQLSHKATTARQR</sequence>
<keyword evidence="2" id="KW-1185">Reference proteome</keyword>
<gene>
    <name evidence="1" type="ORF">EYF80_009018</name>
</gene>
<accession>A0A4Z2ITE1</accession>
<evidence type="ECO:0000313" key="2">
    <source>
        <dbReference type="Proteomes" id="UP000314294"/>
    </source>
</evidence>
<dbReference type="EMBL" id="SRLO01000051">
    <property type="protein sequence ID" value="TNN80784.1"/>
    <property type="molecule type" value="Genomic_DNA"/>
</dbReference>
<organism evidence="1 2">
    <name type="scientific">Liparis tanakae</name>
    <name type="common">Tanaka's snailfish</name>
    <dbReference type="NCBI Taxonomy" id="230148"/>
    <lineage>
        <taxon>Eukaryota</taxon>
        <taxon>Metazoa</taxon>
        <taxon>Chordata</taxon>
        <taxon>Craniata</taxon>
        <taxon>Vertebrata</taxon>
        <taxon>Euteleostomi</taxon>
        <taxon>Actinopterygii</taxon>
        <taxon>Neopterygii</taxon>
        <taxon>Teleostei</taxon>
        <taxon>Neoteleostei</taxon>
        <taxon>Acanthomorphata</taxon>
        <taxon>Eupercaria</taxon>
        <taxon>Perciformes</taxon>
        <taxon>Cottioidei</taxon>
        <taxon>Cottales</taxon>
        <taxon>Liparidae</taxon>
        <taxon>Liparis</taxon>
    </lineage>
</organism>
<comment type="caution">
    <text evidence="1">The sequence shown here is derived from an EMBL/GenBank/DDBJ whole genome shotgun (WGS) entry which is preliminary data.</text>
</comment>
<protein>
    <submittedName>
        <fullName evidence="1">Uncharacterized protein</fullName>
    </submittedName>
</protein>
<evidence type="ECO:0000313" key="1">
    <source>
        <dbReference type="EMBL" id="TNN80784.1"/>
    </source>
</evidence>
<dbReference type="Proteomes" id="UP000314294">
    <property type="component" value="Unassembled WGS sequence"/>
</dbReference>
<reference evidence="1 2" key="1">
    <citation type="submission" date="2019-03" db="EMBL/GenBank/DDBJ databases">
        <title>First draft genome of Liparis tanakae, snailfish: a comprehensive survey of snailfish specific genes.</title>
        <authorList>
            <person name="Kim W."/>
            <person name="Song I."/>
            <person name="Jeong J.-H."/>
            <person name="Kim D."/>
            <person name="Kim S."/>
            <person name="Ryu S."/>
            <person name="Song J.Y."/>
            <person name="Lee S.K."/>
        </authorList>
    </citation>
    <scope>NUCLEOTIDE SEQUENCE [LARGE SCALE GENOMIC DNA]</scope>
    <source>
        <tissue evidence="1">Muscle</tissue>
    </source>
</reference>
<dbReference type="AlphaFoldDB" id="A0A4Z2ITE1"/>
<proteinExistence type="predicted"/>
<name>A0A4Z2ITE1_9TELE</name>